<evidence type="ECO:0000313" key="2">
    <source>
        <dbReference type="Proteomes" id="UP000007934"/>
    </source>
</evidence>
<dbReference type="KEGG" id="hfe:HFELIS_08180"/>
<dbReference type="RefSeq" id="WP_013469268.1">
    <property type="nucleotide sequence ID" value="NC_014810.2"/>
</dbReference>
<dbReference type="GeneID" id="36134807"/>
<dbReference type="STRING" id="936155.HFELIS_08180"/>
<gene>
    <name evidence="1" type="primary">TlpB3</name>
    <name evidence="1" type="ordered locus">Hfelis_08180</name>
</gene>
<name>E7ABS9_HELFC</name>
<organism evidence="1 2">
    <name type="scientific">Helicobacter felis (strain ATCC 49179 / CCUG 28539 / NCTC 12436 / CS1)</name>
    <dbReference type="NCBI Taxonomy" id="936155"/>
    <lineage>
        <taxon>Bacteria</taxon>
        <taxon>Pseudomonadati</taxon>
        <taxon>Campylobacterota</taxon>
        <taxon>Epsilonproteobacteria</taxon>
        <taxon>Campylobacterales</taxon>
        <taxon>Helicobacteraceae</taxon>
        <taxon>Helicobacter</taxon>
    </lineage>
</organism>
<dbReference type="EMBL" id="FQ670179">
    <property type="protein sequence ID" value="CBY82902.1"/>
    <property type="molecule type" value="Genomic_DNA"/>
</dbReference>
<sequence>MGYNSKKIKSLSENSLEVQQNFKGMSEDIETMVENTQGFIQHYIQTSQNITTMIDNLTIIENGVQKSEHNAKEVLQLSNSLHKSTTARCRHQSIQAINWPQKSKIKSFKHCLLLGVCVIY</sequence>
<dbReference type="OrthoDB" id="9776024at2"/>
<accession>E7ABS9</accession>
<dbReference type="HOGENOM" id="CLU_2046409_0_0_7"/>
<dbReference type="AlphaFoldDB" id="E7ABS9"/>
<keyword evidence="2" id="KW-1185">Reference proteome</keyword>
<evidence type="ECO:0000313" key="1">
    <source>
        <dbReference type="EMBL" id="CBY82902.1"/>
    </source>
</evidence>
<protein>
    <submittedName>
        <fullName evidence="1">Methyl-accepting chemotaxis protein</fullName>
    </submittedName>
</protein>
<reference evidence="1 2" key="1">
    <citation type="journal article" date="2011" name="Genome Biol. Evol.">
        <title>Comparative whole genome sequence analysis of the carcinogenic bacterial model pathogen Helicobacter felis.</title>
        <authorList>
            <person name="Arnold I.C."/>
            <person name="Zigova Z."/>
            <person name="Holden M."/>
            <person name="Lawley T.D."/>
            <person name="Rad R."/>
            <person name="Dougan G."/>
            <person name="Falkow S."/>
            <person name="Bentley S.D."/>
            <person name="Muller A."/>
        </authorList>
    </citation>
    <scope>NUCLEOTIDE SEQUENCE [LARGE SCALE GENOMIC DNA]</scope>
    <source>
        <strain evidence="2">ATCC 49179 / CCUG 28539 / NCTC 12436 / CS1</strain>
    </source>
</reference>
<dbReference type="Proteomes" id="UP000007934">
    <property type="component" value="Chromosome"/>
</dbReference>
<proteinExistence type="predicted"/>